<reference evidence="1" key="1">
    <citation type="journal article" date="2010" name="ISME J.">
        <title>Metagenome of the Mediterranean deep chlorophyll maximum studied by direct and fosmid library 454 pyrosequencing.</title>
        <authorList>
            <person name="Ghai R."/>
            <person name="Martin-Cuadrado A.B."/>
            <person name="Molto A.G."/>
            <person name="Heredia I.G."/>
            <person name="Cabrera R."/>
            <person name="Martin J."/>
            <person name="Verdu M."/>
            <person name="Deschamps P."/>
            <person name="Moreira D."/>
            <person name="Lopez-Garcia P."/>
            <person name="Mira A."/>
            <person name="Rodriguez-Valera F."/>
        </authorList>
    </citation>
    <scope>NUCLEOTIDE SEQUENCE</scope>
</reference>
<dbReference type="InterPro" id="IPR021739">
    <property type="entry name" value="SaV-like"/>
</dbReference>
<sequence>MLKKGFNMADNIKEPAHYIANKIEPIDFIIENNFNFCEGNVIKYISRYKRKNGIEDLKKARQYIDFFDQKRS</sequence>
<name>D6PK82_9ZZZZ</name>
<organism evidence="1">
    <name type="scientific">uncultured organism MedDCM-OCT-S04-C777</name>
    <dbReference type="NCBI Taxonomy" id="743619"/>
    <lineage>
        <taxon>unclassified sequences</taxon>
        <taxon>environmental samples</taxon>
    </lineage>
</organism>
<evidence type="ECO:0000313" key="1">
    <source>
        <dbReference type="EMBL" id="ADD96133.1"/>
    </source>
</evidence>
<proteinExistence type="predicted"/>
<dbReference type="AlphaFoldDB" id="D6PK82"/>
<dbReference type="EMBL" id="GU943120">
    <property type="protein sequence ID" value="ADD96133.1"/>
    <property type="molecule type" value="Genomic_DNA"/>
</dbReference>
<protein>
    <submittedName>
        <fullName evidence="1">Bbp48</fullName>
    </submittedName>
</protein>
<accession>D6PK82</accession>
<dbReference type="Pfam" id="PF11753">
    <property type="entry name" value="DUF3310"/>
    <property type="match status" value="1"/>
</dbReference>